<feature type="transmembrane region" description="Helical" evidence="6">
    <location>
        <begin position="101"/>
        <end position="123"/>
    </location>
</feature>
<feature type="transmembrane region" description="Helical" evidence="6">
    <location>
        <begin position="286"/>
        <end position="304"/>
    </location>
</feature>
<proteinExistence type="predicted"/>
<name>A0A842JFF6_9ACTN</name>
<comment type="subcellular location">
    <subcellularLocation>
        <location evidence="1">Cell membrane</location>
        <topology evidence="1">Multi-pass membrane protein</topology>
    </subcellularLocation>
</comment>
<feature type="transmembrane region" description="Helical" evidence="6">
    <location>
        <begin position="259"/>
        <end position="279"/>
    </location>
</feature>
<feature type="transmembrane region" description="Helical" evidence="6">
    <location>
        <begin position="165"/>
        <end position="186"/>
    </location>
</feature>
<feature type="transmembrane region" description="Helical" evidence="6">
    <location>
        <begin position="12"/>
        <end position="34"/>
    </location>
</feature>
<reference evidence="8 9" key="1">
    <citation type="submission" date="2020-08" db="EMBL/GenBank/DDBJ databases">
        <authorList>
            <person name="Liu C."/>
            <person name="Sun Q."/>
        </authorList>
    </citation>
    <scope>NUCLEOTIDE SEQUENCE [LARGE SCALE GENOMIC DNA]</scope>
    <source>
        <strain evidence="8 9">N22</strain>
    </source>
</reference>
<keyword evidence="9" id="KW-1185">Reference proteome</keyword>
<keyword evidence="5 6" id="KW-0472">Membrane</keyword>
<evidence type="ECO:0000313" key="8">
    <source>
        <dbReference type="EMBL" id="MBC2888059.1"/>
    </source>
</evidence>
<keyword evidence="4 6" id="KW-1133">Transmembrane helix</keyword>
<dbReference type="RefSeq" id="WP_185904051.1">
    <property type="nucleotide sequence ID" value="NZ_JACMSE010000001.1"/>
</dbReference>
<dbReference type="Pfam" id="PF07690">
    <property type="entry name" value="MFS_1"/>
    <property type="match status" value="1"/>
</dbReference>
<dbReference type="SUPFAM" id="SSF103473">
    <property type="entry name" value="MFS general substrate transporter"/>
    <property type="match status" value="1"/>
</dbReference>
<dbReference type="InterPro" id="IPR011701">
    <property type="entry name" value="MFS"/>
</dbReference>
<dbReference type="InterPro" id="IPR050189">
    <property type="entry name" value="MFS_Efflux_Transporters"/>
</dbReference>
<organism evidence="8 9">
    <name type="scientific">Gordonibacter massiliensis</name>
    <name type="common">ex Traore et al. 2017</name>
    <dbReference type="NCBI Taxonomy" id="1841863"/>
    <lineage>
        <taxon>Bacteria</taxon>
        <taxon>Bacillati</taxon>
        <taxon>Actinomycetota</taxon>
        <taxon>Coriobacteriia</taxon>
        <taxon>Eggerthellales</taxon>
        <taxon>Eggerthellaceae</taxon>
        <taxon>Gordonibacter</taxon>
    </lineage>
</organism>
<keyword evidence="3 6" id="KW-0812">Transmembrane</keyword>
<evidence type="ECO:0000256" key="3">
    <source>
        <dbReference type="ARBA" id="ARBA00022692"/>
    </source>
</evidence>
<dbReference type="EMBL" id="JACMSE010000001">
    <property type="protein sequence ID" value="MBC2888059.1"/>
    <property type="molecule type" value="Genomic_DNA"/>
</dbReference>
<dbReference type="PROSITE" id="PS50850">
    <property type="entry name" value="MFS"/>
    <property type="match status" value="1"/>
</dbReference>
<evidence type="ECO:0000256" key="5">
    <source>
        <dbReference type="ARBA" id="ARBA00023136"/>
    </source>
</evidence>
<feature type="transmembrane region" description="Helical" evidence="6">
    <location>
        <begin position="135"/>
        <end position="153"/>
    </location>
</feature>
<feature type="transmembrane region" description="Helical" evidence="6">
    <location>
        <begin position="46"/>
        <end position="68"/>
    </location>
</feature>
<dbReference type="PANTHER" id="PTHR43124:SF10">
    <property type="entry name" value="PURINE EFFLUX PUMP PBUE"/>
    <property type="match status" value="1"/>
</dbReference>
<feature type="domain" description="Major facilitator superfamily (MFS) profile" evidence="7">
    <location>
        <begin position="11"/>
        <end position="409"/>
    </location>
</feature>
<dbReference type="InterPro" id="IPR020846">
    <property type="entry name" value="MFS_dom"/>
</dbReference>
<dbReference type="PROSITE" id="PS51257">
    <property type="entry name" value="PROKAR_LIPOPROTEIN"/>
    <property type="match status" value="1"/>
</dbReference>
<gene>
    <name evidence="8" type="ORF">H7313_01645</name>
</gene>
<dbReference type="Gene3D" id="1.20.1250.20">
    <property type="entry name" value="MFS general substrate transporter like domains"/>
    <property type="match status" value="1"/>
</dbReference>
<dbReference type="GO" id="GO:0005886">
    <property type="term" value="C:plasma membrane"/>
    <property type="evidence" value="ECO:0007669"/>
    <property type="project" value="UniProtKB-SubCell"/>
</dbReference>
<accession>A0A842JFF6</accession>
<dbReference type="CDD" id="cd17324">
    <property type="entry name" value="MFS_NepI_like"/>
    <property type="match status" value="1"/>
</dbReference>
<feature type="transmembrane region" description="Helical" evidence="6">
    <location>
        <begin position="75"/>
        <end position="95"/>
    </location>
</feature>
<evidence type="ECO:0000256" key="2">
    <source>
        <dbReference type="ARBA" id="ARBA00022475"/>
    </source>
</evidence>
<protein>
    <submittedName>
        <fullName evidence="8">MFS transporter</fullName>
    </submittedName>
</protein>
<feature type="transmembrane region" description="Helical" evidence="6">
    <location>
        <begin position="221"/>
        <end position="239"/>
    </location>
</feature>
<evidence type="ECO:0000256" key="4">
    <source>
        <dbReference type="ARBA" id="ARBA00022989"/>
    </source>
</evidence>
<keyword evidence="2" id="KW-1003">Cell membrane</keyword>
<dbReference type="GO" id="GO:0022857">
    <property type="term" value="F:transmembrane transporter activity"/>
    <property type="evidence" value="ECO:0007669"/>
    <property type="project" value="InterPro"/>
</dbReference>
<evidence type="ECO:0000256" key="6">
    <source>
        <dbReference type="SAM" id="Phobius"/>
    </source>
</evidence>
<comment type="caution">
    <text evidence="8">The sequence shown here is derived from an EMBL/GenBank/DDBJ whole genome shotgun (WGS) entry which is preliminary data.</text>
</comment>
<sequence>METKHGILSIPVVALVALSFALGCSEFIVVGILPEIAGSLAVEITLVGNLVGVFAGVYAVCTPVLALATARVRKFRLLMALCAVFIVGNVAAALAPSYEVLLVARILAASVSGAACTVSMTFVKDIAAPAMRPKVIAVIFAGFSVASVLGVPLGTAITQAAGWHAAFWTISALLVVVTGVLAAVLPRGGGEEEEARDAVPGSKGGAAFLLSQLAVLKDPRTVLNALQILLSMAGLYVYYTYLNPLLVQVVGVPEAALPLALSAYGAMAILSNLSAGVVADRWGQRALPFVYGALAALLLALPFSTAAGPVLGMANCLALAYVTALHNSQVQVLFMEVAEESYPQALNFASSLNPTFYNIGITVGSLVGGAALAGVGGYAWLGPVGAVLAAAACGVAALLRIKLAATSTPKERDASPEGARS</sequence>
<evidence type="ECO:0000313" key="9">
    <source>
        <dbReference type="Proteomes" id="UP000587396"/>
    </source>
</evidence>
<dbReference type="InterPro" id="IPR036259">
    <property type="entry name" value="MFS_trans_sf"/>
</dbReference>
<dbReference type="PANTHER" id="PTHR43124">
    <property type="entry name" value="PURINE EFFLUX PUMP PBUE"/>
    <property type="match status" value="1"/>
</dbReference>
<evidence type="ECO:0000259" key="7">
    <source>
        <dbReference type="PROSITE" id="PS50850"/>
    </source>
</evidence>
<dbReference type="Proteomes" id="UP000587396">
    <property type="component" value="Unassembled WGS sequence"/>
</dbReference>
<evidence type="ECO:0000256" key="1">
    <source>
        <dbReference type="ARBA" id="ARBA00004651"/>
    </source>
</evidence>
<feature type="transmembrane region" description="Helical" evidence="6">
    <location>
        <begin position="380"/>
        <end position="401"/>
    </location>
</feature>
<dbReference type="AlphaFoldDB" id="A0A842JFF6"/>